<proteinExistence type="predicted"/>
<dbReference type="AlphaFoldDB" id="G4TY23"/>
<evidence type="ECO:0000313" key="2">
    <source>
        <dbReference type="EMBL" id="CCA76216.1"/>
    </source>
</evidence>
<gene>
    <name evidence="2" type="ORF">PIIN_10209</name>
</gene>
<accession>G4TY23</accession>
<comment type="caution">
    <text evidence="2">The sequence shown here is derived from an EMBL/GenBank/DDBJ whole genome shotgun (WGS) entry which is preliminary data.</text>
</comment>
<evidence type="ECO:0000256" key="1">
    <source>
        <dbReference type="SAM" id="MobiDB-lite"/>
    </source>
</evidence>
<sequence>MNIPRVMQGYAAKHQKLRRLCVLHPSKSHASCRATCGTMPQSAESYVPHVIQGDAMKRRKLRPTCHMPPHVPRAVRASSLSD</sequence>
<dbReference type="InParanoid" id="G4TY23"/>
<dbReference type="HOGENOM" id="CLU_2559123_0_0_1"/>
<protein>
    <submittedName>
        <fullName evidence="2">Uncharacterized protein</fullName>
    </submittedName>
</protein>
<keyword evidence="3" id="KW-1185">Reference proteome</keyword>
<dbReference type="Proteomes" id="UP000007148">
    <property type="component" value="Unassembled WGS sequence"/>
</dbReference>
<name>G4TY23_SERID</name>
<dbReference type="EMBL" id="CAFZ01000652">
    <property type="protein sequence ID" value="CCA76216.1"/>
    <property type="molecule type" value="Genomic_DNA"/>
</dbReference>
<feature type="region of interest" description="Disordered" evidence="1">
    <location>
        <begin position="63"/>
        <end position="82"/>
    </location>
</feature>
<organism evidence="2 3">
    <name type="scientific">Serendipita indica (strain DSM 11827)</name>
    <name type="common">Root endophyte fungus</name>
    <name type="synonym">Piriformospora indica</name>
    <dbReference type="NCBI Taxonomy" id="1109443"/>
    <lineage>
        <taxon>Eukaryota</taxon>
        <taxon>Fungi</taxon>
        <taxon>Dikarya</taxon>
        <taxon>Basidiomycota</taxon>
        <taxon>Agaricomycotina</taxon>
        <taxon>Agaricomycetes</taxon>
        <taxon>Sebacinales</taxon>
        <taxon>Serendipitaceae</taxon>
        <taxon>Serendipita</taxon>
    </lineage>
</organism>
<reference evidence="2 3" key="1">
    <citation type="journal article" date="2011" name="PLoS Pathog.">
        <title>Endophytic Life Strategies Decoded by Genome and Transcriptome Analyses of the Mutualistic Root Symbiont Piriformospora indica.</title>
        <authorList>
            <person name="Zuccaro A."/>
            <person name="Lahrmann U."/>
            <person name="Guldener U."/>
            <person name="Langen G."/>
            <person name="Pfiffi S."/>
            <person name="Biedenkopf D."/>
            <person name="Wong P."/>
            <person name="Samans B."/>
            <person name="Grimm C."/>
            <person name="Basiewicz M."/>
            <person name="Murat C."/>
            <person name="Martin F."/>
            <person name="Kogel K.H."/>
        </authorList>
    </citation>
    <scope>NUCLEOTIDE SEQUENCE [LARGE SCALE GENOMIC DNA]</scope>
    <source>
        <strain evidence="2 3">DSM 11827</strain>
    </source>
</reference>
<evidence type="ECO:0000313" key="3">
    <source>
        <dbReference type="Proteomes" id="UP000007148"/>
    </source>
</evidence>